<name>A0A9P7VDG6_9ASCO</name>
<keyword evidence="1" id="KW-0479">Metal-binding</keyword>
<evidence type="ECO:0000256" key="1">
    <source>
        <dbReference type="PROSITE-ProRule" id="PRU00042"/>
    </source>
</evidence>
<dbReference type="EMBL" id="JAHMUF010000001">
    <property type="protein sequence ID" value="KAG7196120.1"/>
    <property type="molecule type" value="Genomic_DNA"/>
</dbReference>
<feature type="compositionally biased region" description="Polar residues" evidence="2">
    <location>
        <begin position="499"/>
        <end position="508"/>
    </location>
</feature>
<keyword evidence="5" id="KW-1185">Reference proteome</keyword>
<evidence type="ECO:0000256" key="2">
    <source>
        <dbReference type="SAM" id="MobiDB-lite"/>
    </source>
</evidence>
<feature type="region of interest" description="Disordered" evidence="2">
    <location>
        <begin position="186"/>
        <end position="224"/>
    </location>
</feature>
<dbReference type="AlphaFoldDB" id="A0A9P7VDG6"/>
<dbReference type="GeneID" id="66113506"/>
<organism evidence="4 5">
    <name type="scientific">Scheffersomyces spartinae</name>
    <dbReference type="NCBI Taxonomy" id="45513"/>
    <lineage>
        <taxon>Eukaryota</taxon>
        <taxon>Fungi</taxon>
        <taxon>Dikarya</taxon>
        <taxon>Ascomycota</taxon>
        <taxon>Saccharomycotina</taxon>
        <taxon>Pichiomycetes</taxon>
        <taxon>Debaryomycetaceae</taxon>
        <taxon>Scheffersomyces</taxon>
    </lineage>
</organism>
<feature type="region of interest" description="Disordered" evidence="2">
    <location>
        <begin position="96"/>
        <end position="117"/>
    </location>
</feature>
<evidence type="ECO:0000313" key="5">
    <source>
        <dbReference type="Proteomes" id="UP000790833"/>
    </source>
</evidence>
<feature type="compositionally biased region" description="Basic and acidic residues" evidence="2">
    <location>
        <begin position="1"/>
        <end position="15"/>
    </location>
</feature>
<evidence type="ECO:0000313" key="4">
    <source>
        <dbReference type="EMBL" id="KAG7196120.1"/>
    </source>
</evidence>
<feature type="compositionally biased region" description="Acidic residues" evidence="2">
    <location>
        <begin position="690"/>
        <end position="715"/>
    </location>
</feature>
<dbReference type="Proteomes" id="UP000790833">
    <property type="component" value="Unassembled WGS sequence"/>
</dbReference>
<feature type="region of interest" description="Disordered" evidence="2">
    <location>
        <begin position="417"/>
        <end position="532"/>
    </location>
</feature>
<sequence>MPRSITDVKDPRETPLEDEIDIPLVEKSEVASKDAEVTNGQDESLVRGPEVNGGPLADQSFSSTHTKTEPKEINLTPSSVLGTNFLHHSSNKRKDFFGGAESTGVTPPTTNLNNHQFNNGSPIKNAMLGIIMTPTSQTQPQELPLLPSPQEGGGNPAMSVATELQLSKAPMNPNTIINTPANIFQPQGTQAHTLPNNPIAPDAEVDDPSIDFSKPSTGDSPINERSIHSQELPLITSKPGSQESDYGPFTIDEVINLLVYGLPTTMTEYADHLFKIGTLVYEELLPLPQFFALEQKFYKLMELLDYFCTMQPDPVNSQLHLLVQQNFDIFIKISTNHKKVDFATRTVRFLTDIIMRLNYWEIYNLLAWKPALYRFLQLIKFDMDECYKRFLTDYSVYTFAKVEQAKTIVRPKRRKLAPQKEVEISNGQEQGQSKSRKYSDEVLSEGEISSPGTSQNGVGYDYMGEDLSDSISEYSEDESSSDTETRKRRRRSDAHSVARPSSGTSKLNYESGVRYFGNGQPKRKYSKMAEGESKAAKVIKKISSKPSNKSSNYDPDVVHECQLPSPDEPHKLCLRRFSRKYELIRHQETVHSKKKKLFKCFVCVKQNPSVGPRIFTRHDTLAKHIRVNHKISGKEAKAEVAFLKRHAEVVEEGDITVHVGRRKTKVDFELRKHMEKKRLTKRGEGGLDSSLEDEDEDLEEEGKDIGDDPFDQVSE</sequence>
<dbReference type="InterPro" id="IPR013087">
    <property type="entry name" value="Znf_C2H2_type"/>
</dbReference>
<feature type="compositionally biased region" description="Polar residues" evidence="2">
    <location>
        <begin position="186"/>
        <end position="196"/>
    </location>
</feature>
<protein>
    <recommendedName>
        <fullName evidence="3">C2H2-type domain-containing protein</fullName>
    </recommendedName>
</protein>
<feature type="region of interest" description="Disordered" evidence="2">
    <location>
        <begin position="679"/>
        <end position="715"/>
    </location>
</feature>
<proteinExistence type="predicted"/>
<comment type="caution">
    <text evidence="4">The sequence shown here is derived from an EMBL/GenBank/DDBJ whole genome shotgun (WGS) entry which is preliminary data.</text>
</comment>
<dbReference type="Gene3D" id="3.30.160.60">
    <property type="entry name" value="Classic Zinc Finger"/>
    <property type="match status" value="1"/>
</dbReference>
<keyword evidence="1" id="KW-0863">Zinc-finger</keyword>
<gene>
    <name evidence="4" type="ORF">KQ657_000132</name>
</gene>
<feature type="compositionally biased region" description="Basic and acidic residues" evidence="2">
    <location>
        <begin position="24"/>
        <end position="36"/>
    </location>
</feature>
<reference evidence="4" key="1">
    <citation type="submission" date="2021-03" db="EMBL/GenBank/DDBJ databases">
        <authorList>
            <person name="Palmer J.M."/>
        </authorList>
    </citation>
    <scope>NUCLEOTIDE SEQUENCE</scope>
    <source>
        <strain evidence="4">ARV_011</strain>
    </source>
</reference>
<evidence type="ECO:0000259" key="3">
    <source>
        <dbReference type="PROSITE" id="PS50157"/>
    </source>
</evidence>
<feature type="domain" description="C2H2-type" evidence="3">
    <location>
        <begin position="559"/>
        <end position="596"/>
    </location>
</feature>
<feature type="region of interest" description="Disordered" evidence="2">
    <location>
        <begin position="1"/>
        <end position="76"/>
    </location>
</feature>
<keyword evidence="1" id="KW-0862">Zinc</keyword>
<feature type="compositionally biased region" description="Polar residues" evidence="2">
    <location>
        <begin position="103"/>
        <end position="117"/>
    </location>
</feature>
<feature type="compositionally biased region" description="Acidic residues" evidence="2">
    <location>
        <begin position="463"/>
        <end position="481"/>
    </location>
</feature>
<dbReference type="OrthoDB" id="6910977at2759"/>
<dbReference type="PROSITE" id="PS50157">
    <property type="entry name" value="ZINC_FINGER_C2H2_2"/>
    <property type="match status" value="1"/>
</dbReference>
<accession>A0A9P7VDG6</accession>
<dbReference type="RefSeq" id="XP_043051665.1">
    <property type="nucleotide sequence ID" value="XM_043190988.1"/>
</dbReference>
<dbReference type="GO" id="GO:0008270">
    <property type="term" value="F:zinc ion binding"/>
    <property type="evidence" value="ECO:0007669"/>
    <property type="project" value="UniProtKB-KW"/>
</dbReference>